<dbReference type="Pfam" id="PF00583">
    <property type="entry name" value="Acetyltransf_1"/>
    <property type="match status" value="1"/>
</dbReference>
<dbReference type="SUPFAM" id="SSF55729">
    <property type="entry name" value="Acyl-CoA N-acyltransferases (Nat)"/>
    <property type="match status" value="1"/>
</dbReference>
<dbReference type="OrthoDB" id="9803233at2"/>
<reference evidence="2 3" key="1">
    <citation type="submission" date="2018-01" db="EMBL/GenBank/DDBJ databases">
        <title>Complete genome sequence of Flavivirga eckloniae ECD14 isolated from seaweed Ecklonia cava.</title>
        <authorList>
            <person name="Lee J.H."/>
            <person name="Baik K.S."/>
            <person name="Seong C.N."/>
        </authorList>
    </citation>
    <scope>NUCLEOTIDE SEQUENCE [LARGE SCALE GENOMIC DNA]</scope>
    <source>
        <strain evidence="2 3">ECD14</strain>
    </source>
</reference>
<dbReference type="GO" id="GO:0016747">
    <property type="term" value="F:acyltransferase activity, transferring groups other than amino-acyl groups"/>
    <property type="evidence" value="ECO:0007669"/>
    <property type="project" value="InterPro"/>
</dbReference>
<accession>A0A2K9PXD1</accession>
<protein>
    <submittedName>
        <fullName evidence="2">GNAT family N-acetyltransferase</fullName>
    </submittedName>
</protein>
<organism evidence="2 3">
    <name type="scientific">Flavivirga eckloniae</name>
    <dbReference type="NCBI Taxonomy" id="1803846"/>
    <lineage>
        <taxon>Bacteria</taxon>
        <taxon>Pseudomonadati</taxon>
        <taxon>Bacteroidota</taxon>
        <taxon>Flavobacteriia</taxon>
        <taxon>Flavobacteriales</taxon>
        <taxon>Flavobacteriaceae</taxon>
        <taxon>Flavivirga</taxon>
    </lineage>
</organism>
<sequence>MQLSITEENPTTKDTLMLMEELSEILKSITGDSGKSSFSIDDLNNCNSFFLIARNKYNNPVGCGSIRQIDNKVGEIKRMYSKLPGVGKQILTELEIRAIKLGYEFLILETRKVNKRAVDFYLKNRYKVIPNYGKYIGNNEAICFQKILKKEN</sequence>
<gene>
    <name evidence="2" type="ORF">C1H87_22275</name>
</gene>
<keyword evidence="2" id="KW-0808">Transferase</keyword>
<name>A0A2K9PXD1_9FLAO</name>
<dbReference type="AlphaFoldDB" id="A0A2K9PXD1"/>
<dbReference type="EMBL" id="CP025791">
    <property type="protein sequence ID" value="AUP81726.1"/>
    <property type="molecule type" value="Genomic_DNA"/>
</dbReference>
<dbReference type="RefSeq" id="WP_102758368.1">
    <property type="nucleotide sequence ID" value="NZ_CP025791.1"/>
</dbReference>
<evidence type="ECO:0000259" key="1">
    <source>
        <dbReference type="PROSITE" id="PS51186"/>
    </source>
</evidence>
<proteinExistence type="predicted"/>
<keyword evidence="3" id="KW-1185">Reference proteome</keyword>
<dbReference type="Proteomes" id="UP000235826">
    <property type="component" value="Chromosome"/>
</dbReference>
<dbReference type="PROSITE" id="PS51186">
    <property type="entry name" value="GNAT"/>
    <property type="match status" value="1"/>
</dbReference>
<dbReference type="KEGG" id="fek:C1H87_22275"/>
<evidence type="ECO:0000313" key="3">
    <source>
        <dbReference type="Proteomes" id="UP000235826"/>
    </source>
</evidence>
<dbReference type="InterPro" id="IPR016181">
    <property type="entry name" value="Acyl_CoA_acyltransferase"/>
</dbReference>
<feature type="domain" description="N-acetyltransferase" evidence="1">
    <location>
        <begin position="5"/>
        <end position="149"/>
    </location>
</feature>
<evidence type="ECO:0000313" key="2">
    <source>
        <dbReference type="EMBL" id="AUP81726.1"/>
    </source>
</evidence>
<dbReference type="InterPro" id="IPR000182">
    <property type="entry name" value="GNAT_dom"/>
</dbReference>
<dbReference type="Gene3D" id="3.40.630.30">
    <property type="match status" value="1"/>
</dbReference>